<evidence type="ECO:0000313" key="1">
    <source>
        <dbReference type="EMBL" id="MFB9075342.1"/>
    </source>
</evidence>
<evidence type="ECO:0000313" key="2">
    <source>
        <dbReference type="Proteomes" id="UP001589575"/>
    </source>
</evidence>
<protein>
    <submittedName>
        <fullName evidence="1">Uncharacterized protein</fullName>
    </submittedName>
</protein>
<proteinExistence type="predicted"/>
<dbReference type="EMBL" id="JBHMFI010000023">
    <property type="protein sequence ID" value="MFB9075342.1"/>
    <property type="molecule type" value="Genomic_DNA"/>
</dbReference>
<gene>
    <name evidence="1" type="ORF">ACFFX0_30895</name>
</gene>
<keyword evidence="2" id="KW-1185">Reference proteome</keyword>
<name>A0ABV5G8P7_9MICC</name>
<sequence>MLLPCQGGDRVVGRSVLPASPLASLAGAERECVSRDGMPGSGRR</sequence>
<organism evidence="1 2">
    <name type="scientific">Citricoccus parietis</name>
    <dbReference type="NCBI Taxonomy" id="592307"/>
    <lineage>
        <taxon>Bacteria</taxon>
        <taxon>Bacillati</taxon>
        <taxon>Actinomycetota</taxon>
        <taxon>Actinomycetes</taxon>
        <taxon>Micrococcales</taxon>
        <taxon>Micrococcaceae</taxon>
        <taxon>Citricoccus</taxon>
    </lineage>
</organism>
<dbReference type="Proteomes" id="UP001589575">
    <property type="component" value="Unassembled WGS sequence"/>
</dbReference>
<comment type="caution">
    <text evidence="1">The sequence shown here is derived from an EMBL/GenBank/DDBJ whole genome shotgun (WGS) entry which is preliminary data.</text>
</comment>
<accession>A0ABV5G8P7</accession>
<reference evidence="1 2" key="1">
    <citation type="submission" date="2024-09" db="EMBL/GenBank/DDBJ databases">
        <authorList>
            <person name="Sun Q."/>
            <person name="Mori K."/>
        </authorList>
    </citation>
    <scope>NUCLEOTIDE SEQUENCE [LARGE SCALE GENOMIC DNA]</scope>
    <source>
        <strain evidence="1 2">CCM 7609</strain>
    </source>
</reference>